<dbReference type="SUPFAM" id="SSF47807">
    <property type="entry name" value="5' to 3' exonuclease, C-terminal subdomain"/>
    <property type="match status" value="1"/>
</dbReference>
<dbReference type="RefSeq" id="WP_248357956.1">
    <property type="nucleotide sequence ID" value="NZ_AP025591.1"/>
</dbReference>
<dbReference type="InterPro" id="IPR029060">
    <property type="entry name" value="PIN-like_dom_sf"/>
</dbReference>
<sequence>MRVHLVDGTFELFRAHFSPRSPAHRAAAGWEAKATVGLAISLLGLLHDAAEAVTHVAVAFDNPIRSFRNELWHAYKSDAGVPSELRAQFDAAEEATRALGVTVWSMRDLEADDALATGAFRFREAVEQVRIVTPDKDLGQCLAGRRVVMVDRMRRRELDEEGLLVRRGIRPESVPDYLALVGDSADGIPGLPGFGARTAARLLGAHGKLEGIPAEPARWPAAIRGATQLARTLEAGRDAAALYRRLATLVTDAPLAESLEDLRWRGIPRADFERWCAAVDARPLVATLDGRNARWSDG</sequence>
<dbReference type="SUPFAM" id="SSF88723">
    <property type="entry name" value="PIN domain-like"/>
    <property type="match status" value="1"/>
</dbReference>
<dbReference type="CDD" id="cd09898">
    <property type="entry name" value="H3TH_53EXO"/>
    <property type="match status" value="1"/>
</dbReference>
<dbReference type="Pfam" id="PF01367">
    <property type="entry name" value="5_3_exonuc"/>
    <property type="match status" value="1"/>
</dbReference>
<keyword evidence="2" id="KW-0378">Hydrolase</keyword>
<dbReference type="SMART" id="SM00475">
    <property type="entry name" value="53EXOc"/>
    <property type="match status" value="1"/>
</dbReference>
<keyword evidence="6" id="KW-1185">Reference proteome</keyword>
<keyword evidence="3" id="KW-0238">DNA-binding</keyword>
<reference evidence="6" key="1">
    <citation type="journal article" date="2022" name="Int. J. Syst. Evol. Microbiol.">
        <title>Anaeromyxobacter oryzae sp. nov., Anaeromyxobacter diazotrophicus sp. nov. and Anaeromyxobacter paludicola sp. nov., isolated from paddy soils.</title>
        <authorList>
            <person name="Itoh H."/>
            <person name="Xu Z."/>
            <person name="Mise K."/>
            <person name="Masuda Y."/>
            <person name="Ushijima N."/>
            <person name="Hayakawa C."/>
            <person name="Shiratori Y."/>
            <person name="Senoo K."/>
        </authorList>
    </citation>
    <scope>NUCLEOTIDE SEQUENCE [LARGE SCALE GENOMIC DNA]</scope>
    <source>
        <strain evidence="6">Red232</strain>
    </source>
</reference>
<dbReference type="CDD" id="cd09859">
    <property type="entry name" value="PIN_53EXO"/>
    <property type="match status" value="1"/>
</dbReference>
<dbReference type="InterPro" id="IPR002421">
    <property type="entry name" value="5-3_exonuclease"/>
</dbReference>
<feature type="domain" description="5'-3' exonuclease" evidence="4">
    <location>
        <begin position="1"/>
        <end position="265"/>
    </location>
</feature>
<name>A0ABM7WPN9_9BACT</name>
<dbReference type="PANTHER" id="PTHR42646:SF2">
    <property type="entry name" value="5'-3' EXONUCLEASE FAMILY PROTEIN"/>
    <property type="match status" value="1"/>
</dbReference>
<protein>
    <recommendedName>
        <fullName evidence="4">5'-3' exonuclease domain-containing protein</fullName>
    </recommendedName>
</protein>
<dbReference type="Proteomes" id="UP001162891">
    <property type="component" value="Chromosome"/>
</dbReference>
<dbReference type="InterPro" id="IPR008918">
    <property type="entry name" value="HhH2"/>
</dbReference>
<accession>A0ABM7WPN9</accession>
<proteinExistence type="predicted"/>
<keyword evidence="1" id="KW-0540">Nuclease</keyword>
<evidence type="ECO:0000259" key="4">
    <source>
        <dbReference type="SMART" id="SM00475"/>
    </source>
</evidence>
<evidence type="ECO:0000313" key="6">
    <source>
        <dbReference type="Proteomes" id="UP001162891"/>
    </source>
</evidence>
<dbReference type="PANTHER" id="PTHR42646">
    <property type="entry name" value="FLAP ENDONUCLEASE XNI"/>
    <property type="match status" value="1"/>
</dbReference>
<evidence type="ECO:0000256" key="1">
    <source>
        <dbReference type="ARBA" id="ARBA00022722"/>
    </source>
</evidence>
<dbReference type="InterPro" id="IPR020045">
    <property type="entry name" value="DNA_polI_H3TH"/>
</dbReference>
<dbReference type="InterPro" id="IPR038969">
    <property type="entry name" value="FEN"/>
</dbReference>
<evidence type="ECO:0000313" key="5">
    <source>
        <dbReference type="EMBL" id="BDG01432.1"/>
    </source>
</evidence>
<dbReference type="SMART" id="SM00279">
    <property type="entry name" value="HhH2"/>
    <property type="match status" value="1"/>
</dbReference>
<dbReference type="InterPro" id="IPR020046">
    <property type="entry name" value="5-3_exonucl_a-hlix_arch_N"/>
</dbReference>
<evidence type="ECO:0000256" key="3">
    <source>
        <dbReference type="ARBA" id="ARBA00023125"/>
    </source>
</evidence>
<organism evidence="5 6">
    <name type="scientific">Anaeromyxobacter oryzae</name>
    <dbReference type="NCBI Taxonomy" id="2918170"/>
    <lineage>
        <taxon>Bacteria</taxon>
        <taxon>Pseudomonadati</taxon>
        <taxon>Myxococcota</taxon>
        <taxon>Myxococcia</taxon>
        <taxon>Myxococcales</taxon>
        <taxon>Cystobacterineae</taxon>
        <taxon>Anaeromyxobacteraceae</taxon>
        <taxon>Anaeromyxobacter</taxon>
    </lineage>
</organism>
<gene>
    <name evidence="5" type="ORF">AMOR_04280</name>
</gene>
<dbReference type="InterPro" id="IPR036279">
    <property type="entry name" value="5-3_exonuclease_C_sf"/>
</dbReference>
<dbReference type="EMBL" id="AP025591">
    <property type="protein sequence ID" value="BDG01432.1"/>
    <property type="molecule type" value="Genomic_DNA"/>
</dbReference>
<dbReference type="Pfam" id="PF02739">
    <property type="entry name" value="5_3_exonuc_N"/>
    <property type="match status" value="1"/>
</dbReference>
<evidence type="ECO:0000256" key="2">
    <source>
        <dbReference type="ARBA" id="ARBA00022801"/>
    </source>
</evidence>
<dbReference type="Gene3D" id="3.40.50.1010">
    <property type="entry name" value="5'-nuclease"/>
    <property type="match status" value="1"/>
</dbReference>
<dbReference type="Gene3D" id="1.10.150.20">
    <property type="entry name" value="5' to 3' exonuclease, C-terminal subdomain"/>
    <property type="match status" value="1"/>
</dbReference>